<organism evidence="1 2">
    <name type="scientific">Eragrostis curvula</name>
    <name type="common">weeping love grass</name>
    <dbReference type="NCBI Taxonomy" id="38414"/>
    <lineage>
        <taxon>Eukaryota</taxon>
        <taxon>Viridiplantae</taxon>
        <taxon>Streptophyta</taxon>
        <taxon>Embryophyta</taxon>
        <taxon>Tracheophyta</taxon>
        <taxon>Spermatophyta</taxon>
        <taxon>Magnoliopsida</taxon>
        <taxon>Liliopsida</taxon>
        <taxon>Poales</taxon>
        <taxon>Poaceae</taxon>
        <taxon>PACMAD clade</taxon>
        <taxon>Chloridoideae</taxon>
        <taxon>Eragrostideae</taxon>
        <taxon>Eragrostidinae</taxon>
        <taxon>Eragrostis</taxon>
    </lineage>
</organism>
<protein>
    <submittedName>
        <fullName evidence="1">Uncharacterized protein</fullName>
    </submittedName>
</protein>
<evidence type="ECO:0000313" key="2">
    <source>
        <dbReference type="Proteomes" id="UP000324897"/>
    </source>
</evidence>
<dbReference type="Gramene" id="TVU12104">
    <property type="protein sequence ID" value="TVU12104"/>
    <property type="gene ID" value="EJB05_45731"/>
</dbReference>
<proteinExistence type="predicted"/>
<comment type="caution">
    <text evidence="1">The sequence shown here is derived from an EMBL/GenBank/DDBJ whole genome shotgun (WGS) entry which is preliminary data.</text>
</comment>
<dbReference type="EMBL" id="RWGY01000039">
    <property type="protein sequence ID" value="TVU12104.1"/>
    <property type="molecule type" value="Genomic_DNA"/>
</dbReference>
<reference evidence="1 2" key="1">
    <citation type="journal article" date="2019" name="Sci. Rep.">
        <title>A high-quality genome of Eragrostis curvula grass provides insights into Poaceae evolution and supports new strategies to enhance forage quality.</title>
        <authorList>
            <person name="Carballo J."/>
            <person name="Santos B.A.C.M."/>
            <person name="Zappacosta D."/>
            <person name="Garbus I."/>
            <person name="Selva J.P."/>
            <person name="Gallo C.A."/>
            <person name="Diaz A."/>
            <person name="Albertini E."/>
            <person name="Caccamo M."/>
            <person name="Echenique V."/>
        </authorList>
    </citation>
    <scope>NUCLEOTIDE SEQUENCE [LARGE SCALE GENOMIC DNA]</scope>
    <source>
        <strain evidence="2">cv. Victoria</strain>
        <tissue evidence="1">Leaf</tissue>
    </source>
</reference>
<name>A0A5J9TLC3_9POAL</name>
<accession>A0A5J9TLC3</accession>
<evidence type="ECO:0000313" key="1">
    <source>
        <dbReference type="EMBL" id="TVU12104.1"/>
    </source>
</evidence>
<dbReference type="AlphaFoldDB" id="A0A5J9TLC3"/>
<gene>
    <name evidence="1" type="ORF">EJB05_45731</name>
</gene>
<keyword evidence="2" id="KW-1185">Reference proteome</keyword>
<dbReference type="Proteomes" id="UP000324897">
    <property type="component" value="Chromosome 3"/>
</dbReference>
<sequence>MSLLESLMYYLVANKYNNNFYQKCKIFWLIIMLTSMLDPFDTEVYVTIFPVFI</sequence>